<protein>
    <submittedName>
        <fullName evidence="1">Uncharacterized protein</fullName>
    </submittedName>
</protein>
<sequence length="233" mass="27254">MEKIGKYLEQIGNFLITRKKCILYLDLNDYSIGDNLIFDEEANYIWLKSLISKIEFDEISFDLILDYPVNIFVEKYEIEAKKQIKLFFSEDRNMLETVLESEDIKKQTLYLERLLGGKELFKDVDHFFLKIFNLFSTISDMDSVHLEVLISNVLRDKRDFSIPARLGKTFDPKLINIKDIVFRQNTFLSSLNFENINKAIATSLISDDVGKDKTILEKTLINEIIPVEADEKE</sequence>
<reference evidence="1" key="1">
    <citation type="submission" date="2017-02" db="EMBL/GenBank/DDBJ databases">
        <title>Delving into the versatile metabolic prowess of the omnipresent phylum Bacteroidetes.</title>
        <authorList>
            <person name="Nobu M.K."/>
            <person name="Mei R."/>
            <person name="Narihiro T."/>
            <person name="Kuroda K."/>
            <person name="Liu W.-T."/>
        </authorList>
    </citation>
    <scope>NUCLEOTIDE SEQUENCE</scope>
    <source>
        <strain evidence="1">ADurb.Bin160</strain>
    </source>
</reference>
<organism evidence="1">
    <name type="scientific">candidate division CPR1 bacterium ADurb.Bin160</name>
    <dbReference type="NCBI Taxonomy" id="1852826"/>
    <lineage>
        <taxon>Bacteria</taxon>
        <taxon>candidate division CPR1</taxon>
    </lineage>
</organism>
<dbReference type="AlphaFoldDB" id="A0A1V5ZMZ0"/>
<proteinExistence type="predicted"/>
<accession>A0A1V5ZMZ0</accession>
<gene>
    <name evidence="1" type="ORF">BWY04_00755</name>
</gene>
<name>A0A1V5ZMZ0_9BACT</name>
<dbReference type="Proteomes" id="UP000485621">
    <property type="component" value="Unassembled WGS sequence"/>
</dbReference>
<dbReference type="EMBL" id="MWDB01000014">
    <property type="protein sequence ID" value="OQB41575.1"/>
    <property type="molecule type" value="Genomic_DNA"/>
</dbReference>
<evidence type="ECO:0000313" key="1">
    <source>
        <dbReference type="EMBL" id="OQB41575.1"/>
    </source>
</evidence>
<comment type="caution">
    <text evidence="1">The sequence shown here is derived from an EMBL/GenBank/DDBJ whole genome shotgun (WGS) entry which is preliminary data.</text>
</comment>